<feature type="transmembrane region" description="Helical" evidence="8">
    <location>
        <begin position="20"/>
        <end position="44"/>
    </location>
</feature>
<dbReference type="RefSeq" id="WP_153760409.1">
    <property type="nucleotide sequence ID" value="NZ_CP045851.1"/>
</dbReference>
<evidence type="ECO:0000256" key="5">
    <source>
        <dbReference type="ARBA" id="ARBA00022989"/>
    </source>
</evidence>
<keyword evidence="5 8" id="KW-1133">Transmembrane helix</keyword>
<dbReference type="GO" id="GO:0005886">
    <property type="term" value="C:plasma membrane"/>
    <property type="evidence" value="ECO:0007669"/>
    <property type="project" value="UniProtKB-SubCell"/>
</dbReference>
<comment type="subcellular location">
    <subcellularLocation>
        <location evidence="1">Cell membrane</location>
        <topology evidence="1">Multi-pass membrane protein</topology>
    </subcellularLocation>
</comment>
<reference evidence="9 10" key="1">
    <citation type="submission" date="2019-11" db="EMBL/GenBank/DDBJ databases">
        <authorList>
            <person name="He Y."/>
        </authorList>
    </citation>
    <scope>NUCLEOTIDE SEQUENCE [LARGE SCALE GENOMIC DNA]</scope>
    <source>
        <strain evidence="9 10">SCSIO 58843</strain>
    </source>
</reference>
<evidence type="ECO:0000256" key="3">
    <source>
        <dbReference type="ARBA" id="ARBA00022475"/>
    </source>
</evidence>
<name>A0A5Q2RSX2_9ACTN</name>
<dbReference type="KEGG" id="atq:GH723_15035"/>
<keyword evidence="10" id="KW-1185">Reference proteome</keyword>
<evidence type="ECO:0000256" key="7">
    <source>
        <dbReference type="ARBA" id="ARBA00023136"/>
    </source>
</evidence>
<evidence type="ECO:0000256" key="4">
    <source>
        <dbReference type="ARBA" id="ARBA00022692"/>
    </source>
</evidence>
<keyword evidence="2" id="KW-0813">Transport</keyword>
<evidence type="ECO:0000256" key="8">
    <source>
        <dbReference type="SAM" id="Phobius"/>
    </source>
</evidence>
<protein>
    <submittedName>
        <fullName evidence="9">TrkH family potassium uptake protein</fullName>
    </submittedName>
</protein>
<feature type="transmembrane region" description="Helical" evidence="8">
    <location>
        <begin position="413"/>
        <end position="435"/>
    </location>
</feature>
<dbReference type="EMBL" id="CP045851">
    <property type="protein sequence ID" value="QGG96305.1"/>
    <property type="molecule type" value="Genomic_DNA"/>
</dbReference>
<dbReference type="Proteomes" id="UP000334019">
    <property type="component" value="Chromosome"/>
</dbReference>
<organism evidence="9 10">
    <name type="scientific">Actinomarinicola tropica</name>
    <dbReference type="NCBI Taxonomy" id="2789776"/>
    <lineage>
        <taxon>Bacteria</taxon>
        <taxon>Bacillati</taxon>
        <taxon>Actinomycetota</taxon>
        <taxon>Acidimicrobiia</taxon>
        <taxon>Acidimicrobiales</taxon>
        <taxon>Iamiaceae</taxon>
        <taxon>Actinomarinicola</taxon>
    </lineage>
</organism>
<feature type="transmembrane region" description="Helical" evidence="8">
    <location>
        <begin position="50"/>
        <end position="69"/>
    </location>
</feature>
<gene>
    <name evidence="9" type="ORF">GH723_15035</name>
</gene>
<evidence type="ECO:0000256" key="6">
    <source>
        <dbReference type="ARBA" id="ARBA00023065"/>
    </source>
</evidence>
<evidence type="ECO:0000256" key="1">
    <source>
        <dbReference type="ARBA" id="ARBA00004651"/>
    </source>
</evidence>
<proteinExistence type="predicted"/>
<feature type="transmembrane region" description="Helical" evidence="8">
    <location>
        <begin position="357"/>
        <end position="377"/>
    </location>
</feature>
<dbReference type="PANTHER" id="PTHR32024">
    <property type="entry name" value="TRK SYSTEM POTASSIUM UPTAKE PROTEIN TRKG-RELATED"/>
    <property type="match status" value="1"/>
</dbReference>
<evidence type="ECO:0000313" key="10">
    <source>
        <dbReference type="Proteomes" id="UP000334019"/>
    </source>
</evidence>
<dbReference type="Pfam" id="PF02386">
    <property type="entry name" value="TrkH"/>
    <property type="match status" value="1"/>
</dbReference>
<dbReference type="GO" id="GO:0008324">
    <property type="term" value="F:monoatomic cation transmembrane transporter activity"/>
    <property type="evidence" value="ECO:0007669"/>
    <property type="project" value="InterPro"/>
</dbReference>
<keyword evidence="4 8" id="KW-0812">Transmembrane</keyword>
<keyword evidence="3" id="KW-1003">Cell membrane</keyword>
<dbReference type="GO" id="GO:0030001">
    <property type="term" value="P:metal ion transport"/>
    <property type="evidence" value="ECO:0007669"/>
    <property type="project" value="UniProtKB-ARBA"/>
</dbReference>
<feature type="transmembrane region" description="Helical" evidence="8">
    <location>
        <begin position="318"/>
        <end position="336"/>
    </location>
</feature>
<accession>A0A5Q2RSX2</accession>
<feature type="transmembrane region" description="Helical" evidence="8">
    <location>
        <begin position="81"/>
        <end position="105"/>
    </location>
</feature>
<evidence type="ECO:0000313" key="9">
    <source>
        <dbReference type="EMBL" id="QGG96305.1"/>
    </source>
</evidence>
<feature type="transmembrane region" description="Helical" evidence="8">
    <location>
        <begin position="163"/>
        <end position="186"/>
    </location>
</feature>
<keyword evidence="6" id="KW-0406">Ion transport</keyword>
<keyword evidence="7 8" id="KW-0472">Membrane</keyword>
<feature type="transmembrane region" description="Helical" evidence="8">
    <location>
        <begin position="198"/>
        <end position="220"/>
    </location>
</feature>
<evidence type="ECO:0000256" key="2">
    <source>
        <dbReference type="ARBA" id="ARBA00022448"/>
    </source>
</evidence>
<dbReference type="AlphaFoldDB" id="A0A5Q2RSX2"/>
<feature type="transmembrane region" description="Helical" evidence="8">
    <location>
        <begin position="232"/>
        <end position="255"/>
    </location>
</feature>
<sequence length="452" mass="47733">MAAVARSGIFGIRLHHPAQVVVAAFGVTILAGASLLMLPIATAGPGSTRPITALFTATSAVCVTGLVTVDTPTYWSGFGQGVIMLLIQLGGFGIMTLASLAAIFVSHKLGLRSRLLARAETGTLDLGDVRSILFGIIRFTLLFEGAAALLLTLRFWISYDEGLLRAVWLGVFHAISAFNNAGFALFSDNLMGFAGDELLLLVIGAAVVSGGLGFPVWLDLRNERTRFTRWSLHTKLVVTMTAALLLVGMVTLTAFEWDNPETLGDRSAVDTVANGTFASLTPRTAGFNTFDYGEANDETILVTTLLMFIGAGPASTGGGVKVTTAAVLALMVWAELRGDPDVNRFSRRIPATAQRQALSVVLIGLTALFAGNLLLTATSPFSIGETLFEATSAFGTVGLSTGITGLLADPPQAVLVVLMFLGRVGPLTLGTALVLRERDKLFRYPEERPIIG</sequence>
<dbReference type="InterPro" id="IPR003445">
    <property type="entry name" value="Cat_transpt"/>
</dbReference>
<feature type="transmembrane region" description="Helical" evidence="8">
    <location>
        <begin position="132"/>
        <end position="151"/>
    </location>
</feature>
<dbReference type="PANTHER" id="PTHR32024:SF1">
    <property type="entry name" value="KTR SYSTEM POTASSIUM UPTAKE PROTEIN B"/>
    <property type="match status" value="1"/>
</dbReference>